<comment type="similarity">
    <text evidence="1">Belongs to the sulfatase family.</text>
</comment>
<dbReference type="InterPro" id="IPR050738">
    <property type="entry name" value="Sulfatase"/>
</dbReference>
<feature type="domain" description="Sulfatase N-terminal" evidence="4">
    <location>
        <begin position="31"/>
        <end position="406"/>
    </location>
</feature>
<evidence type="ECO:0000256" key="1">
    <source>
        <dbReference type="ARBA" id="ARBA00008779"/>
    </source>
</evidence>
<evidence type="ECO:0000256" key="3">
    <source>
        <dbReference type="SAM" id="SignalP"/>
    </source>
</evidence>
<proteinExistence type="inferred from homology"/>
<name>A0AAD3HC31_9STRA</name>
<dbReference type="InterPro" id="IPR000917">
    <property type="entry name" value="Sulfatase_N"/>
</dbReference>
<reference evidence="5 6" key="1">
    <citation type="journal article" date="2021" name="Sci. Rep.">
        <title>The genome of the diatom Chaetoceros tenuissimus carries an ancient integrated fragment of an extant virus.</title>
        <authorList>
            <person name="Hongo Y."/>
            <person name="Kimura K."/>
            <person name="Takaki Y."/>
            <person name="Yoshida Y."/>
            <person name="Baba S."/>
            <person name="Kobayashi G."/>
            <person name="Nagasaki K."/>
            <person name="Hano T."/>
            <person name="Tomaru Y."/>
        </authorList>
    </citation>
    <scope>NUCLEOTIDE SEQUENCE [LARGE SCALE GENOMIC DNA]</scope>
    <source>
        <strain evidence="5 6">NIES-3715</strain>
    </source>
</reference>
<dbReference type="InterPro" id="IPR017850">
    <property type="entry name" value="Alkaline_phosphatase_core_sf"/>
</dbReference>
<dbReference type="PANTHER" id="PTHR42693:SF53">
    <property type="entry name" value="ENDO-4-O-SULFATASE"/>
    <property type="match status" value="1"/>
</dbReference>
<keyword evidence="2" id="KW-0378">Hydrolase</keyword>
<gene>
    <name evidence="5" type="ORF">CTEN210_14242</name>
</gene>
<feature type="chain" id="PRO_5042273543" description="Sulfatase N-terminal domain-containing protein" evidence="3">
    <location>
        <begin position="18"/>
        <end position="620"/>
    </location>
</feature>
<feature type="signal peptide" evidence="3">
    <location>
        <begin position="1"/>
        <end position="17"/>
    </location>
</feature>
<keyword evidence="6" id="KW-1185">Reference proteome</keyword>
<organism evidence="5 6">
    <name type="scientific">Chaetoceros tenuissimus</name>
    <dbReference type="NCBI Taxonomy" id="426638"/>
    <lineage>
        <taxon>Eukaryota</taxon>
        <taxon>Sar</taxon>
        <taxon>Stramenopiles</taxon>
        <taxon>Ochrophyta</taxon>
        <taxon>Bacillariophyta</taxon>
        <taxon>Coscinodiscophyceae</taxon>
        <taxon>Chaetocerotophycidae</taxon>
        <taxon>Chaetocerotales</taxon>
        <taxon>Chaetocerotaceae</taxon>
        <taxon>Chaetoceros</taxon>
    </lineage>
</organism>
<evidence type="ECO:0000313" key="6">
    <source>
        <dbReference type="Proteomes" id="UP001054902"/>
    </source>
</evidence>
<dbReference type="EMBL" id="BLLK01000058">
    <property type="protein sequence ID" value="GFH57766.1"/>
    <property type="molecule type" value="Genomic_DNA"/>
</dbReference>
<keyword evidence="3" id="KW-0732">Signal</keyword>
<evidence type="ECO:0000313" key="5">
    <source>
        <dbReference type="EMBL" id="GFH57766.1"/>
    </source>
</evidence>
<dbReference type="Gene3D" id="3.40.720.10">
    <property type="entry name" value="Alkaline Phosphatase, subunit A"/>
    <property type="match status" value="1"/>
</dbReference>
<accession>A0AAD3HC31</accession>
<evidence type="ECO:0000256" key="2">
    <source>
        <dbReference type="ARBA" id="ARBA00022801"/>
    </source>
</evidence>
<protein>
    <recommendedName>
        <fullName evidence="4">Sulfatase N-terminal domain-containing protein</fullName>
    </recommendedName>
</protein>
<comment type="caution">
    <text evidence="5">The sequence shown here is derived from an EMBL/GenBank/DDBJ whole genome shotgun (WGS) entry which is preliminary data.</text>
</comment>
<sequence length="620" mass="70904">MRKSVLLLLSTFRTTNALQTLNEYGIEKERPNLVVIMTDEHNLRTISAYRDYYLSKYPKDEVDVWGQDNFVSTPNIDSLANEGAMFTNYYTPVPQCTPSRTAFLTGMYPFKTKADKNWGTLESDIPTWSKVLYKEGYATSYMGKFHLDGEDSGFYHEMFGENDLDRNFGFADNKYRYNTGEWKLLKEDAGEMKTFKFVTDANEGDDLSEIYTTDFFVNKGIEYIESKANQEDPFALFLSLVDPHGPNQVRSPYDTMYKDVKFNIPRTTRKYRKYGTPNFYGQRGKDFKAKNGVNLNTSLETIEKKMNFQESMSQYFGMVKLLDDKLGELFGKIEDLGIENSTIICFCSDHGDLAFEHGRKQKQEPYLTSAGIPMIMKYPGKIKRGKVIETAYSAIDFAPSILSIMGLSDSAVNISFDGVDGSEEIMNDESISRNKEKTILLYYHTGRWSAAFRNGYKLILNSLNKGPDFFDLNESLDELTNVVLKKNYNTITRKLYAVITTWIKENNFLPSAGISFTNTSPYCKDSPMRMRQVISKKEKIKNCEWVAQNPKVRCQKNKGAVATHCPETCQTVFPCSCTDSRKEVLFGDETKFCYKIDANECKNTFVKNTCRETCGACDSI</sequence>
<dbReference type="GO" id="GO:0004065">
    <property type="term" value="F:arylsulfatase activity"/>
    <property type="evidence" value="ECO:0007669"/>
    <property type="project" value="TreeGrafter"/>
</dbReference>
<dbReference type="PANTHER" id="PTHR42693">
    <property type="entry name" value="ARYLSULFATASE FAMILY MEMBER"/>
    <property type="match status" value="1"/>
</dbReference>
<dbReference type="Pfam" id="PF00884">
    <property type="entry name" value="Sulfatase"/>
    <property type="match status" value="1"/>
</dbReference>
<dbReference type="SUPFAM" id="SSF53649">
    <property type="entry name" value="Alkaline phosphatase-like"/>
    <property type="match status" value="1"/>
</dbReference>
<evidence type="ECO:0000259" key="4">
    <source>
        <dbReference type="Pfam" id="PF00884"/>
    </source>
</evidence>
<dbReference type="Proteomes" id="UP001054902">
    <property type="component" value="Unassembled WGS sequence"/>
</dbReference>
<dbReference type="AlphaFoldDB" id="A0AAD3HC31"/>